<dbReference type="EMBL" id="CVRI01000020">
    <property type="protein sequence ID" value="CRK90914.1"/>
    <property type="molecule type" value="Genomic_DNA"/>
</dbReference>
<organism evidence="1 2">
    <name type="scientific">Clunio marinus</name>
    <dbReference type="NCBI Taxonomy" id="568069"/>
    <lineage>
        <taxon>Eukaryota</taxon>
        <taxon>Metazoa</taxon>
        <taxon>Ecdysozoa</taxon>
        <taxon>Arthropoda</taxon>
        <taxon>Hexapoda</taxon>
        <taxon>Insecta</taxon>
        <taxon>Pterygota</taxon>
        <taxon>Neoptera</taxon>
        <taxon>Endopterygota</taxon>
        <taxon>Diptera</taxon>
        <taxon>Nematocera</taxon>
        <taxon>Chironomoidea</taxon>
        <taxon>Chironomidae</taxon>
        <taxon>Clunio</taxon>
    </lineage>
</organism>
<accession>A0A1J1HTM9</accession>
<evidence type="ECO:0000313" key="2">
    <source>
        <dbReference type="Proteomes" id="UP000183832"/>
    </source>
</evidence>
<sequence length="61" mass="7120">MKQHRSDTMKLFKLKQTSLAGIEQSLTRHIINELRLHDLDIKHDTLGQALFEYLASTELQN</sequence>
<dbReference type="Proteomes" id="UP000183832">
    <property type="component" value="Unassembled WGS sequence"/>
</dbReference>
<protein>
    <submittedName>
        <fullName evidence="1">CLUMA_CG004603, isoform A</fullName>
    </submittedName>
</protein>
<dbReference type="AlphaFoldDB" id="A0A1J1HTM9"/>
<evidence type="ECO:0000313" key="1">
    <source>
        <dbReference type="EMBL" id="CRK90914.1"/>
    </source>
</evidence>
<gene>
    <name evidence="1" type="ORF">CLUMA_CG004603</name>
</gene>
<proteinExistence type="predicted"/>
<name>A0A1J1HTM9_9DIPT</name>
<reference evidence="1 2" key="1">
    <citation type="submission" date="2015-04" db="EMBL/GenBank/DDBJ databases">
        <authorList>
            <person name="Syromyatnikov M.Y."/>
            <person name="Popov V.N."/>
        </authorList>
    </citation>
    <scope>NUCLEOTIDE SEQUENCE [LARGE SCALE GENOMIC DNA]</scope>
</reference>
<keyword evidence="2" id="KW-1185">Reference proteome</keyword>